<evidence type="ECO:0000256" key="1">
    <source>
        <dbReference type="SAM" id="Coils"/>
    </source>
</evidence>
<accession>A0A6V7PL77</accession>
<dbReference type="AlphaFoldDB" id="A0A6V7PL77"/>
<feature type="compositionally biased region" description="Polar residues" evidence="2">
    <location>
        <begin position="51"/>
        <end position="60"/>
    </location>
</feature>
<gene>
    <name evidence="3" type="ORF">CB5_LOCUS14800</name>
</gene>
<name>A0A6V7PL77_ANACO</name>
<feature type="compositionally biased region" description="Basic and acidic residues" evidence="2">
    <location>
        <begin position="1"/>
        <end position="20"/>
    </location>
</feature>
<proteinExistence type="predicted"/>
<feature type="region of interest" description="Disordered" evidence="2">
    <location>
        <begin position="1"/>
        <end position="61"/>
    </location>
</feature>
<organism evidence="3">
    <name type="scientific">Ananas comosus var. bracteatus</name>
    <name type="common">red pineapple</name>
    <dbReference type="NCBI Taxonomy" id="296719"/>
    <lineage>
        <taxon>Eukaryota</taxon>
        <taxon>Viridiplantae</taxon>
        <taxon>Streptophyta</taxon>
        <taxon>Embryophyta</taxon>
        <taxon>Tracheophyta</taxon>
        <taxon>Spermatophyta</taxon>
        <taxon>Magnoliopsida</taxon>
        <taxon>Liliopsida</taxon>
        <taxon>Poales</taxon>
        <taxon>Bromeliaceae</taxon>
        <taxon>Bromelioideae</taxon>
        <taxon>Ananas</taxon>
    </lineage>
</organism>
<reference evidence="3" key="1">
    <citation type="submission" date="2020-07" db="EMBL/GenBank/DDBJ databases">
        <authorList>
            <person name="Lin J."/>
        </authorList>
    </citation>
    <scope>NUCLEOTIDE SEQUENCE</scope>
</reference>
<evidence type="ECO:0000256" key="2">
    <source>
        <dbReference type="SAM" id="MobiDB-lite"/>
    </source>
</evidence>
<protein>
    <submittedName>
        <fullName evidence="3">Uncharacterized protein</fullName>
    </submittedName>
</protein>
<feature type="compositionally biased region" description="Basic residues" evidence="2">
    <location>
        <begin position="25"/>
        <end position="34"/>
    </location>
</feature>
<sequence>MVNHVEEDNDDGKPTLREIATKAALLRRGKKAPKTRRDGSSQGIGEHPNTELPQHPNTNLPLDLFNVEENEKEPAFLPRDPKDLLIDSMRKKLEEKDKDISNLHSKLDEVLEMFSNMQTHMGVQLRNPKVQVIPPTLNLSIPEDEFTSSLEDNADDGVEEGDSEKQFWQKLERKKKEEQGSTAYAQRATNYRLDSVNEELFNIRVEQKEIAKMVIRLEARIEQVLRLMAPAPRRVRPPPRNNRLQEMMERIERMIAPNISQGQTTENVSSQDLRIIKIKIYQFEERNNNFLEGVKTLKF</sequence>
<dbReference type="EMBL" id="LR862149">
    <property type="protein sequence ID" value="CAD1831589.1"/>
    <property type="molecule type" value="Genomic_DNA"/>
</dbReference>
<keyword evidence="1" id="KW-0175">Coiled coil</keyword>
<feature type="coiled-coil region" evidence="1">
    <location>
        <begin position="86"/>
        <end position="113"/>
    </location>
</feature>
<evidence type="ECO:0000313" key="3">
    <source>
        <dbReference type="EMBL" id="CAD1831589.1"/>
    </source>
</evidence>